<sequence>MYPSHFIHYKILESLQKTPFVLGLTTILTTIRLPSARKCPFYQLFRVEARGLEPHSISLTFRIFTGFLGVFC</sequence>
<proteinExistence type="predicted"/>
<organism evidence="1">
    <name type="scientific">Siphoviridae sp. ctLeh52</name>
    <dbReference type="NCBI Taxonomy" id="2827849"/>
    <lineage>
        <taxon>Viruses</taxon>
        <taxon>Duplodnaviria</taxon>
        <taxon>Heunggongvirae</taxon>
        <taxon>Uroviricota</taxon>
        <taxon>Caudoviricetes</taxon>
    </lineage>
</organism>
<protein>
    <submittedName>
        <fullName evidence="1">Uncharacterized protein</fullName>
    </submittedName>
</protein>
<accession>A0A8S5RX45</accession>
<reference evidence="1" key="1">
    <citation type="journal article" date="2021" name="Proc. Natl. Acad. Sci. U.S.A.">
        <title>A Catalog of Tens of Thousands of Viruses from Human Metagenomes Reveals Hidden Associations with Chronic Diseases.</title>
        <authorList>
            <person name="Tisza M.J."/>
            <person name="Buck C.B."/>
        </authorList>
    </citation>
    <scope>NUCLEOTIDE SEQUENCE</scope>
    <source>
        <strain evidence="1">CtLeh52</strain>
    </source>
</reference>
<evidence type="ECO:0000313" key="1">
    <source>
        <dbReference type="EMBL" id="DAF43193.1"/>
    </source>
</evidence>
<name>A0A8S5RX45_9CAUD</name>
<dbReference type="EMBL" id="BK032499">
    <property type="protein sequence ID" value="DAF43193.1"/>
    <property type="molecule type" value="Genomic_DNA"/>
</dbReference>